<organism evidence="1 2">
    <name type="scientific">Steinernema glaseri</name>
    <dbReference type="NCBI Taxonomy" id="37863"/>
    <lineage>
        <taxon>Eukaryota</taxon>
        <taxon>Metazoa</taxon>
        <taxon>Ecdysozoa</taxon>
        <taxon>Nematoda</taxon>
        <taxon>Chromadorea</taxon>
        <taxon>Rhabditida</taxon>
        <taxon>Tylenchina</taxon>
        <taxon>Panagrolaimomorpha</taxon>
        <taxon>Strongyloidoidea</taxon>
        <taxon>Steinernematidae</taxon>
        <taxon>Steinernema</taxon>
    </lineage>
</organism>
<name>A0A1I8ASW8_9BILA</name>
<sequence length="238" mass="27698">LVIILIAFFSGIFAQYRQKEPCPADLMENRIIAGFYKKSFFYFVDGEEEEIQLDPKTLFGDIEIPATANYTINRLVPVNGNRVIIFFEQSDKLFYAFYELDDLTYHAKNGSARVLQSLHSQEKHEAKFVGGCDVRKEEFGRTMKRDNDKLVLGVKKLQGIDLTFCNSRFDIVFDRYSYTGTMSFYVNAEDEGKNEECSHSVRQEKNAMLTCINGQTVDFDLVLVNYRRDFRHYDHSEM</sequence>
<dbReference type="Proteomes" id="UP000095287">
    <property type="component" value="Unplaced"/>
</dbReference>
<accession>A0A1I8ASW8</accession>
<keyword evidence="1" id="KW-1185">Reference proteome</keyword>
<protein>
    <submittedName>
        <fullName evidence="2">LAM_G_DOMAIN domain-containing protein</fullName>
    </submittedName>
</protein>
<evidence type="ECO:0000313" key="2">
    <source>
        <dbReference type="WBParaSite" id="L893_g8726.t1"/>
    </source>
</evidence>
<proteinExistence type="predicted"/>
<evidence type="ECO:0000313" key="1">
    <source>
        <dbReference type="Proteomes" id="UP000095287"/>
    </source>
</evidence>
<reference evidence="2" key="1">
    <citation type="submission" date="2016-11" db="UniProtKB">
        <authorList>
            <consortium name="WormBaseParasite"/>
        </authorList>
    </citation>
    <scope>IDENTIFICATION</scope>
</reference>
<dbReference type="AlphaFoldDB" id="A0A1I8ASW8"/>
<dbReference type="WBParaSite" id="L893_g8726.t1">
    <property type="protein sequence ID" value="L893_g8726.t1"/>
    <property type="gene ID" value="L893_g8726"/>
</dbReference>